<dbReference type="Pfam" id="PF00300">
    <property type="entry name" value="His_Phos_1"/>
    <property type="match status" value="1"/>
</dbReference>
<protein>
    <submittedName>
        <fullName evidence="1">Phosphohistidine phosphatase</fullName>
    </submittedName>
</protein>
<comment type="caution">
    <text evidence="1">The sequence shown here is derived from an EMBL/GenBank/DDBJ whole genome shotgun (WGS) entry which is preliminary data.</text>
</comment>
<name>A0A3N4U880_9RHOB</name>
<evidence type="ECO:0000313" key="2">
    <source>
        <dbReference type="Proteomes" id="UP000269689"/>
    </source>
</evidence>
<dbReference type="PANTHER" id="PTHR47623:SF1">
    <property type="entry name" value="OS09G0287300 PROTEIN"/>
    <property type="match status" value="1"/>
</dbReference>
<dbReference type="RefSeq" id="WP_123794208.1">
    <property type="nucleotide sequence ID" value="NZ_RKQK01000005.1"/>
</dbReference>
<dbReference type="Gene3D" id="3.40.50.1240">
    <property type="entry name" value="Phosphoglycerate mutase-like"/>
    <property type="match status" value="1"/>
</dbReference>
<dbReference type="SMART" id="SM00855">
    <property type="entry name" value="PGAM"/>
    <property type="match status" value="1"/>
</dbReference>
<reference evidence="1 2" key="1">
    <citation type="submission" date="2018-11" db="EMBL/GenBank/DDBJ databases">
        <title>Genomic Encyclopedia of Type Strains, Phase IV (KMG-IV): sequencing the most valuable type-strain genomes for metagenomic binning, comparative biology and taxonomic classification.</title>
        <authorList>
            <person name="Goeker M."/>
        </authorList>
    </citation>
    <scope>NUCLEOTIDE SEQUENCE [LARGE SCALE GENOMIC DNA]</scope>
    <source>
        <strain evidence="1 2">DSM 104731</strain>
    </source>
</reference>
<accession>A0A3N4U880</accession>
<dbReference type="AlphaFoldDB" id="A0A3N4U880"/>
<dbReference type="OrthoDB" id="9810154at2"/>
<keyword evidence="2" id="KW-1185">Reference proteome</keyword>
<dbReference type="SUPFAM" id="SSF53254">
    <property type="entry name" value="Phosphoglycerate mutase-like"/>
    <property type="match status" value="1"/>
</dbReference>
<dbReference type="InterPro" id="IPR029033">
    <property type="entry name" value="His_PPase_superfam"/>
</dbReference>
<dbReference type="EMBL" id="RKQK01000005">
    <property type="protein sequence ID" value="RPE63311.1"/>
    <property type="molecule type" value="Genomic_DNA"/>
</dbReference>
<dbReference type="InterPro" id="IPR013078">
    <property type="entry name" value="His_Pase_superF_clade-1"/>
</dbReference>
<evidence type="ECO:0000313" key="1">
    <source>
        <dbReference type="EMBL" id="RPE63311.1"/>
    </source>
</evidence>
<sequence>MALRLILTRHAKSGWADPIQDDKDRTLADRGRADAARLGRWLTDSDIDQAIVSTAARTQETWSVIAQIGAIQAEAQNLDALYLASCDVLLQTLQRATGNCVLLLAHNPGIGELANRLIKFPAPHSDFVHYPTCATAVFDIAAPRWSDVALGENILQNFWTPQS</sequence>
<dbReference type="PANTHER" id="PTHR47623">
    <property type="entry name" value="OS09G0287300 PROTEIN"/>
    <property type="match status" value="1"/>
</dbReference>
<gene>
    <name evidence="1" type="ORF">EDD53_2911</name>
</gene>
<proteinExistence type="predicted"/>
<organism evidence="1 2">
    <name type="scientific">Pacificibacter maritimus</name>
    <dbReference type="NCBI Taxonomy" id="762213"/>
    <lineage>
        <taxon>Bacteria</taxon>
        <taxon>Pseudomonadati</taxon>
        <taxon>Pseudomonadota</taxon>
        <taxon>Alphaproteobacteria</taxon>
        <taxon>Rhodobacterales</taxon>
        <taxon>Roseobacteraceae</taxon>
        <taxon>Pacificibacter</taxon>
    </lineage>
</organism>
<dbReference type="Proteomes" id="UP000269689">
    <property type="component" value="Unassembled WGS sequence"/>
</dbReference>